<keyword evidence="2" id="KW-1185">Reference proteome</keyword>
<dbReference type="Proteomes" id="UP000092445">
    <property type="component" value="Unassembled WGS sequence"/>
</dbReference>
<reference evidence="1" key="2">
    <citation type="submission" date="2020-05" db="UniProtKB">
        <authorList>
            <consortium name="EnsemblMetazoa"/>
        </authorList>
    </citation>
    <scope>IDENTIFICATION</scope>
    <source>
        <strain evidence="1">IAEA</strain>
    </source>
</reference>
<evidence type="ECO:0000313" key="1">
    <source>
        <dbReference type="EnsemblMetazoa" id="GPAI016978-PA"/>
    </source>
</evidence>
<dbReference type="EnsemblMetazoa" id="GPAI016978-RA">
    <property type="protein sequence ID" value="GPAI016978-PA"/>
    <property type="gene ID" value="GPAI016978"/>
</dbReference>
<name>A0A1A9ZJR9_GLOPL</name>
<sequence length="261" mass="29604">MNGSKDIGTCNEVMNCFPCCFYIVKSLETMTMQSQTLRKYENQNTEILCSGDLDDVDGCLIGNSLGGICDNLCRGDHFDASFCLIQHSVCVDVSARRSIRLIHPTHCLIDCVLVNLRTIHPSFCSGDHDDVDDCPIGNSLGGICDNHCRGTLTSPNVPLNIFIPPEFTTCSRNLSWYRFQLPIRRYDHHIILNSELRFSRIQNLPHDPAMARTRSKALWQMINEYRNIEHPPTRDLFSTNHFGTNPIHNINITLCSLGMNW</sequence>
<protein>
    <submittedName>
        <fullName evidence="1">Uncharacterized protein</fullName>
    </submittedName>
</protein>
<organism evidence="1 2">
    <name type="scientific">Glossina pallidipes</name>
    <name type="common">Tsetse fly</name>
    <dbReference type="NCBI Taxonomy" id="7398"/>
    <lineage>
        <taxon>Eukaryota</taxon>
        <taxon>Metazoa</taxon>
        <taxon>Ecdysozoa</taxon>
        <taxon>Arthropoda</taxon>
        <taxon>Hexapoda</taxon>
        <taxon>Insecta</taxon>
        <taxon>Pterygota</taxon>
        <taxon>Neoptera</taxon>
        <taxon>Endopterygota</taxon>
        <taxon>Diptera</taxon>
        <taxon>Brachycera</taxon>
        <taxon>Muscomorpha</taxon>
        <taxon>Hippoboscoidea</taxon>
        <taxon>Glossinidae</taxon>
        <taxon>Glossina</taxon>
    </lineage>
</organism>
<dbReference type="AlphaFoldDB" id="A0A1A9ZJR9"/>
<reference evidence="2" key="1">
    <citation type="submission" date="2014-03" db="EMBL/GenBank/DDBJ databases">
        <authorList>
            <person name="Aksoy S."/>
            <person name="Warren W."/>
            <person name="Wilson R.K."/>
        </authorList>
    </citation>
    <scope>NUCLEOTIDE SEQUENCE [LARGE SCALE GENOMIC DNA]</scope>
    <source>
        <strain evidence="2">IAEA</strain>
    </source>
</reference>
<dbReference type="VEuPathDB" id="VectorBase:GPAI016978"/>
<proteinExistence type="predicted"/>
<accession>A0A1A9ZJR9</accession>
<evidence type="ECO:0000313" key="2">
    <source>
        <dbReference type="Proteomes" id="UP000092445"/>
    </source>
</evidence>